<feature type="domain" description="Glycosyl transferase family 1" evidence="1">
    <location>
        <begin position="191"/>
        <end position="311"/>
    </location>
</feature>
<dbReference type="PANTHER" id="PTHR46401:SF8">
    <property type="entry name" value="BLL6006 PROTEIN"/>
    <property type="match status" value="1"/>
</dbReference>
<keyword evidence="3" id="KW-0808">Transferase</keyword>
<dbReference type="Pfam" id="PF13439">
    <property type="entry name" value="Glyco_transf_4"/>
    <property type="match status" value="1"/>
</dbReference>
<dbReference type="SUPFAM" id="SSF53756">
    <property type="entry name" value="UDP-Glycosyltransferase/glycogen phosphorylase"/>
    <property type="match status" value="1"/>
</dbReference>
<dbReference type="GO" id="GO:0016757">
    <property type="term" value="F:glycosyltransferase activity"/>
    <property type="evidence" value="ECO:0007669"/>
    <property type="project" value="InterPro"/>
</dbReference>
<protein>
    <submittedName>
        <fullName evidence="3">Glycosyltransferase family 4 protein</fullName>
    </submittedName>
</protein>
<dbReference type="Gene3D" id="3.40.50.2000">
    <property type="entry name" value="Glycogen Phosphorylase B"/>
    <property type="match status" value="2"/>
</dbReference>
<dbReference type="RefSeq" id="WP_168738005.1">
    <property type="nucleotide sequence ID" value="NZ_JABAHZ010000002.1"/>
</dbReference>
<evidence type="ECO:0000259" key="1">
    <source>
        <dbReference type="Pfam" id="PF00534"/>
    </source>
</evidence>
<evidence type="ECO:0000313" key="4">
    <source>
        <dbReference type="Proteomes" id="UP000552864"/>
    </source>
</evidence>
<dbReference type="CDD" id="cd03809">
    <property type="entry name" value="GT4_MtfB-like"/>
    <property type="match status" value="1"/>
</dbReference>
<dbReference type="Pfam" id="PF00534">
    <property type="entry name" value="Glycos_transf_1"/>
    <property type="match status" value="1"/>
</dbReference>
<comment type="caution">
    <text evidence="3">The sequence shown here is derived from an EMBL/GenBank/DDBJ whole genome shotgun (WGS) entry which is preliminary data.</text>
</comment>
<sequence length="368" mass="42399">MKLVIDCLIFEDKKAFGYQEYLFNLLDYFFAHYSKLKAETVIIACEKKSVVSFEKYASRFLITPFNVSSRWKLLVIQNQLAEQLQLHPDDVILSTYNYAAVFKKCKSVLVIHDLLFLRKHLLNNTLMRMQRKLLIPPSIRNADRIIAISNATANDVIQHYTKASGKVSVAYNYFNFRKFDGDIPEDLSAYPLDRPYFLSVSSILKHKNVVTLLKAYEIYATQGGLANLVLVGYYERMDADSKAYYDSLNEAVKEKIFLTGYISNQLLKYCYQHCECFILPTKFEGLGMPVVEAMYFNAPCVLSDLEVCREVSLGLAVYFNADDYKGLAEILTSKTYKSREGVDFRQSIQQKFSELQTSEKYIEVLNTI</sequence>
<dbReference type="EMBL" id="JABAHZ010000002">
    <property type="protein sequence ID" value="NLR78610.1"/>
    <property type="molecule type" value="Genomic_DNA"/>
</dbReference>
<dbReference type="InterPro" id="IPR001296">
    <property type="entry name" value="Glyco_trans_1"/>
</dbReference>
<keyword evidence="4" id="KW-1185">Reference proteome</keyword>
<accession>A0A847S5S9</accession>
<dbReference type="InterPro" id="IPR028098">
    <property type="entry name" value="Glyco_trans_4-like_N"/>
</dbReference>
<evidence type="ECO:0000313" key="3">
    <source>
        <dbReference type="EMBL" id="NLR78610.1"/>
    </source>
</evidence>
<dbReference type="PANTHER" id="PTHR46401">
    <property type="entry name" value="GLYCOSYLTRANSFERASE WBBK-RELATED"/>
    <property type="match status" value="1"/>
</dbReference>
<reference evidence="3 4" key="1">
    <citation type="submission" date="2020-04" db="EMBL/GenBank/DDBJ databases">
        <authorList>
            <person name="Yin C."/>
        </authorList>
    </citation>
    <scope>NUCLEOTIDE SEQUENCE [LARGE SCALE GENOMIC DNA]</scope>
    <source>
        <strain evidence="3 4">Ak56</strain>
    </source>
</reference>
<organism evidence="3 4">
    <name type="scientific">Chitinophaga eiseniae</name>
    <dbReference type="NCBI Taxonomy" id="634771"/>
    <lineage>
        <taxon>Bacteria</taxon>
        <taxon>Pseudomonadati</taxon>
        <taxon>Bacteroidota</taxon>
        <taxon>Chitinophagia</taxon>
        <taxon>Chitinophagales</taxon>
        <taxon>Chitinophagaceae</taxon>
        <taxon>Chitinophaga</taxon>
    </lineage>
</organism>
<dbReference type="AlphaFoldDB" id="A0A847S5S9"/>
<proteinExistence type="predicted"/>
<name>A0A847S5S9_9BACT</name>
<feature type="domain" description="Glycosyltransferase subfamily 4-like N-terminal" evidence="2">
    <location>
        <begin position="39"/>
        <end position="172"/>
    </location>
</feature>
<evidence type="ECO:0000259" key="2">
    <source>
        <dbReference type="Pfam" id="PF13439"/>
    </source>
</evidence>
<gene>
    <name evidence="3" type="ORF">HGH91_08245</name>
</gene>
<dbReference type="Proteomes" id="UP000552864">
    <property type="component" value="Unassembled WGS sequence"/>
</dbReference>